<dbReference type="Gene3D" id="1.10.510.10">
    <property type="entry name" value="Transferase(Phosphotransferase) domain 1"/>
    <property type="match status" value="1"/>
</dbReference>
<keyword evidence="5" id="KW-0723">Serine/threonine-protein kinase</keyword>
<dbReference type="FunFam" id="2.60.110.10:FF:000001">
    <property type="entry name" value="THAUMATIN-LIKE PROTEIN 1"/>
    <property type="match status" value="1"/>
</dbReference>
<comment type="catalytic activity">
    <reaction evidence="18">
        <text>L-threonyl-[protein] + ATP = O-phospho-L-threonyl-[protein] + ADP + H(+)</text>
        <dbReference type="Rhea" id="RHEA:46608"/>
        <dbReference type="Rhea" id="RHEA-COMP:11060"/>
        <dbReference type="Rhea" id="RHEA-COMP:11605"/>
        <dbReference type="ChEBI" id="CHEBI:15378"/>
        <dbReference type="ChEBI" id="CHEBI:30013"/>
        <dbReference type="ChEBI" id="CHEBI:30616"/>
        <dbReference type="ChEBI" id="CHEBI:61977"/>
        <dbReference type="ChEBI" id="CHEBI:456216"/>
        <dbReference type="EC" id="2.7.11.1"/>
    </reaction>
</comment>
<dbReference type="InterPro" id="IPR037176">
    <property type="entry name" value="Osmotin/thaumatin-like_sf"/>
</dbReference>
<dbReference type="SUPFAM" id="SSF47473">
    <property type="entry name" value="EF-hand"/>
    <property type="match status" value="1"/>
</dbReference>
<dbReference type="GO" id="GO:0005886">
    <property type="term" value="C:plasma membrane"/>
    <property type="evidence" value="ECO:0007669"/>
    <property type="project" value="UniProtKB-SubCell"/>
</dbReference>
<dbReference type="Pfam" id="PF00069">
    <property type="entry name" value="Pkinase"/>
    <property type="match status" value="1"/>
</dbReference>
<dbReference type="Pfam" id="PF13499">
    <property type="entry name" value="EF-hand_7"/>
    <property type="match status" value="1"/>
</dbReference>
<feature type="compositionally biased region" description="Polar residues" evidence="21">
    <location>
        <begin position="1"/>
        <end position="21"/>
    </location>
</feature>
<dbReference type="SMART" id="SM00054">
    <property type="entry name" value="EFh"/>
    <property type="match status" value="3"/>
</dbReference>
<keyword evidence="16" id="KW-0564">Palmitate</keyword>
<dbReference type="EMBL" id="PKPP01006135">
    <property type="protein sequence ID" value="PWA57546.1"/>
    <property type="molecule type" value="Genomic_DNA"/>
</dbReference>
<dbReference type="PANTHER" id="PTHR24349">
    <property type="entry name" value="SERINE/THREONINE-PROTEIN KINASE"/>
    <property type="match status" value="1"/>
</dbReference>
<dbReference type="FunFam" id="3.30.200.20:FF:000101">
    <property type="entry name" value="CDPK-related kinase 1"/>
    <property type="match status" value="1"/>
</dbReference>
<dbReference type="InterPro" id="IPR017441">
    <property type="entry name" value="Protein_kinase_ATP_BS"/>
</dbReference>
<dbReference type="SMART" id="SM00205">
    <property type="entry name" value="THN"/>
    <property type="match status" value="1"/>
</dbReference>
<evidence type="ECO:0000259" key="23">
    <source>
        <dbReference type="PROSITE" id="PS50222"/>
    </source>
</evidence>
<name>A0A2U1M8H8_ARTAN</name>
<evidence type="ECO:0000256" key="12">
    <source>
        <dbReference type="ARBA" id="ARBA00022777"/>
    </source>
</evidence>
<evidence type="ECO:0000259" key="22">
    <source>
        <dbReference type="PROSITE" id="PS50011"/>
    </source>
</evidence>
<dbReference type="CDD" id="cd05117">
    <property type="entry name" value="STKc_CAMK"/>
    <property type="match status" value="1"/>
</dbReference>
<evidence type="ECO:0000256" key="20">
    <source>
        <dbReference type="PROSITE-ProRule" id="PRU10141"/>
    </source>
</evidence>
<evidence type="ECO:0000256" key="15">
    <source>
        <dbReference type="ARBA" id="ARBA00023136"/>
    </source>
</evidence>
<evidence type="ECO:0000256" key="4">
    <source>
        <dbReference type="ARBA" id="ARBA00022475"/>
    </source>
</evidence>
<dbReference type="InterPro" id="IPR017949">
    <property type="entry name" value="Thaumatin_CS"/>
</dbReference>
<evidence type="ECO:0000256" key="16">
    <source>
        <dbReference type="ARBA" id="ARBA00023139"/>
    </source>
</evidence>
<dbReference type="Proteomes" id="UP000245207">
    <property type="component" value="Unassembled WGS sequence"/>
</dbReference>
<dbReference type="Gene3D" id="3.30.200.20">
    <property type="entry name" value="Phosphorylase Kinase, domain 1"/>
    <property type="match status" value="1"/>
</dbReference>
<reference evidence="24 25" key="1">
    <citation type="journal article" date="2018" name="Mol. Plant">
        <title>The genome of Artemisia annua provides insight into the evolution of Asteraceae family and artemisinin biosynthesis.</title>
        <authorList>
            <person name="Shen Q."/>
            <person name="Zhang L."/>
            <person name="Liao Z."/>
            <person name="Wang S."/>
            <person name="Yan T."/>
            <person name="Shi P."/>
            <person name="Liu M."/>
            <person name="Fu X."/>
            <person name="Pan Q."/>
            <person name="Wang Y."/>
            <person name="Lv Z."/>
            <person name="Lu X."/>
            <person name="Zhang F."/>
            <person name="Jiang W."/>
            <person name="Ma Y."/>
            <person name="Chen M."/>
            <person name="Hao X."/>
            <person name="Li L."/>
            <person name="Tang Y."/>
            <person name="Lv G."/>
            <person name="Zhou Y."/>
            <person name="Sun X."/>
            <person name="Brodelius P.E."/>
            <person name="Rose J.K.C."/>
            <person name="Tang K."/>
        </authorList>
    </citation>
    <scope>NUCLEOTIDE SEQUENCE [LARGE SCALE GENOMIC DNA]</scope>
    <source>
        <strain evidence="25">cv. Huhao1</strain>
        <tissue evidence="24">Leaf</tissue>
    </source>
</reference>
<dbReference type="PROSITE" id="PS00107">
    <property type="entry name" value="PROTEIN_KINASE_ATP"/>
    <property type="match status" value="1"/>
</dbReference>
<evidence type="ECO:0000256" key="2">
    <source>
        <dbReference type="ARBA" id="ARBA00005354"/>
    </source>
</evidence>
<dbReference type="InterPro" id="IPR002048">
    <property type="entry name" value="EF_hand_dom"/>
</dbReference>
<keyword evidence="6" id="KW-0597">Phosphoprotein</keyword>
<evidence type="ECO:0000256" key="7">
    <source>
        <dbReference type="ARBA" id="ARBA00022679"/>
    </source>
</evidence>
<dbReference type="PROSITE" id="PS50011">
    <property type="entry name" value="PROTEIN_KINASE_DOM"/>
    <property type="match status" value="1"/>
</dbReference>
<dbReference type="CDD" id="cd09218">
    <property type="entry name" value="TLP-PA"/>
    <property type="match status" value="1"/>
</dbReference>
<dbReference type="InterPro" id="IPR018247">
    <property type="entry name" value="EF_Hand_1_Ca_BS"/>
</dbReference>
<feature type="domain" description="EF-hand" evidence="23">
    <location>
        <begin position="328"/>
        <end position="363"/>
    </location>
</feature>
<dbReference type="InterPro" id="IPR000719">
    <property type="entry name" value="Prot_kinase_dom"/>
</dbReference>
<evidence type="ECO:0000256" key="10">
    <source>
        <dbReference type="ARBA" id="ARBA00022737"/>
    </source>
</evidence>
<dbReference type="PROSITE" id="PS51367">
    <property type="entry name" value="THAUMATIN_2"/>
    <property type="match status" value="1"/>
</dbReference>
<keyword evidence="12 24" id="KW-0418">Kinase</keyword>
<gene>
    <name evidence="24" type="ORF">CTI12_AA406810</name>
</gene>
<evidence type="ECO:0000256" key="21">
    <source>
        <dbReference type="SAM" id="MobiDB-lite"/>
    </source>
</evidence>
<proteinExistence type="inferred from homology"/>
<dbReference type="STRING" id="35608.A0A2U1M8H8"/>
<dbReference type="Pfam" id="PF00314">
    <property type="entry name" value="Thaumatin"/>
    <property type="match status" value="1"/>
</dbReference>
<dbReference type="SUPFAM" id="SSF56112">
    <property type="entry name" value="Protein kinase-like (PK-like)"/>
    <property type="match status" value="1"/>
</dbReference>
<dbReference type="InterPro" id="IPR011009">
    <property type="entry name" value="Kinase-like_dom_sf"/>
</dbReference>
<dbReference type="SMART" id="SM00220">
    <property type="entry name" value="S_TKc"/>
    <property type="match status" value="1"/>
</dbReference>
<evidence type="ECO:0000256" key="9">
    <source>
        <dbReference type="ARBA" id="ARBA00022723"/>
    </source>
</evidence>
<dbReference type="EC" id="2.7.11.1" evidence="3"/>
<evidence type="ECO:0000256" key="14">
    <source>
        <dbReference type="ARBA" id="ARBA00022840"/>
    </source>
</evidence>
<evidence type="ECO:0000256" key="1">
    <source>
        <dbReference type="ARBA" id="ARBA00004193"/>
    </source>
</evidence>
<feature type="binding site" evidence="20">
    <location>
        <position position="79"/>
    </location>
    <ligand>
        <name>ATP</name>
        <dbReference type="ChEBI" id="CHEBI:30616"/>
    </ligand>
</feature>
<comment type="similarity">
    <text evidence="2">Belongs to the protein kinase superfamily. CAMK Ser/Thr protein kinase family. CaMK subfamily.</text>
</comment>
<keyword evidence="7" id="KW-0808">Transferase</keyword>
<sequence length="725" mass="79466">MGACLSTTKISGASSNTPSTTENHRRPPQTATTNHNGDFGYLKDFDEKYSIGKLLGHGQFGYTYVAIDKANGDRVAVKKIDKNKMILSVAVEDVKREVKILQALSGHENVVQFYNAYEDSSYVYIVMELCEGGELLDRILGKKDSRYSEKDAAVVVRQMLKVAAECHLQGLVHRDMKPENFLFKSKKDDSHLKATDFGLSDFIRPGRKFTDIVGSAYYVAPEVLKRKSGPESDVWSIGVITYILLCGRRPFWDKTEDGIFKEVLKNKPDFRRKPWQNISASAKDFVKKILVKDPRARLTAAQALCMFIFVNLVYLCLEIALASTLDEEELSDLRDQFHAIDVDKNGAISLEEMREALAKDLPWKMKESRVSEILEAIDSNTDGLVDFTEFVAATLHVHQLEEHNSEKWQNLSQAAFEKFDVDRDGYITSEELRMHTGLKGSIDPLLEEADIDKDANSPMYWLRSCIIFVLVFPLMLAVGPVCRGAQVLISSLTTALSSTFTLTNQCTYPIWTGLLSGAGTAPLPTTGFPLQPSQSNAVEIPPGWSGRIWGRTLCSTDATGRFSCVTGDCGSGTVECNGAGAAPPTTLAEFTLNGANGMDFYDVSLVDGYNLPMTVLPQGGTGGCNITGCFTDLNLNCPSELRLTGASDGGGSVACRSACEAFGDPKYCCSGAYATPQTCSPSSYSQYFKTACPTAYSYAYDDGTSTFTCSNANYVVTFCPTPANR</sequence>
<dbReference type="InterPro" id="IPR011992">
    <property type="entry name" value="EF-hand-dom_pair"/>
</dbReference>
<keyword evidence="4" id="KW-1003">Cell membrane</keyword>
<evidence type="ECO:0000256" key="6">
    <source>
        <dbReference type="ARBA" id="ARBA00022553"/>
    </source>
</evidence>
<comment type="caution">
    <text evidence="24">The sequence shown here is derived from an EMBL/GenBank/DDBJ whole genome shotgun (WGS) entry which is preliminary data.</text>
</comment>
<keyword evidence="14 20" id="KW-0067">ATP-binding</keyword>
<dbReference type="GO" id="GO:0005509">
    <property type="term" value="F:calcium ion binding"/>
    <property type="evidence" value="ECO:0007669"/>
    <property type="project" value="InterPro"/>
</dbReference>
<dbReference type="OrthoDB" id="40902at2759"/>
<dbReference type="GO" id="GO:0005524">
    <property type="term" value="F:ATP binding"/>
    <property type="evidence" value="ECO:0007669"/>
    <property type="project" value="UniProtKB-UniRule"/>
</dbReference>
<keyword evidence="11 20" id="KW-0547">Nucleotide-binding</keyword>
<keyword evidence="13" id="KW-0106">Calcium</keyword>
<dbReference type="InterPro" id="IPR001938">
    <property type="entry name" value="Thaumatin"/>
</dbReference>
<evidence type="ECO:0000256" key="18">
    <source>
        <dbReference type="ARBA" id="ARBA00047899"/>
    </source>
</evidence>
<dbReference type="PRINTS" id="PR00347">
    <property type="entry name" value="THAUMATIN"/>
</dbReference>
<accession>A0A2U1M8H8</accession>
<evidence type="ECO:0000256" key="11">
    <source>
        <dbReference type="ARBA" id="ARBA00022741"/>
    </source>
</evidence>
<comment type="catalytic activity">
    <reaction evidence="19">
        <text>L-seryl-[protein] + ATP = O-phospho-L-seryl-[protein] + ADP + H(+)</text>
        <dbReference type="Rhea" id="RHEA:17989"/>
        <dbReference type="Rhea" id="RHEA-COMP:9863"/>
        <dbReference type="Rhea" id="RHEA-COMP:11604"/>
        <dbReference type="ChEBI" id="CHEBI:15378"/>
        <dbReference type="ChEBI" id="CHEBI:29999"/>
        <dbReference type="ChEBI" id="CHEBI:30616"/>
        <dbReference type="ChEBI" id="CHEBI:83421"/>
        <dbReference type="ChEBI" id="CHEBI:456216"/>
        <dbReference type="EC" id="2.7.11.1"/>
    </reaction>
</comment>
<feature type="domain" description="Protein kinase" evidence="22">
    <location>
        <begin position="49"/>
        <end position="310"/>
    </location>
</feature>
<feature type="region of interest" description="Disordered" evidence="21">
    <location>
        <begin position="1"/>
        <end position="38"/>
    </location>
</feature>
<evidence type="ECO:0000256" key="19">
    <source>
        <dbReference type="ARBA" id="ARBA00048679"/>
    </source>
</evidence>
<feature type="domain" description="EF-hand" evidence="23">
    <location>
        <begin position="365"/>
        <end position="400"/>
    </location>
</feature>
<dbReference type="Gene3D" id="2.60.110.10">
    <property type="entry name" value="Thaumatin"/>
    <property type="match status" value="1"/>
</dbReference>
<evidence type="ECO:0000256" key="3">
    <source>
        <dbReference type="ARBA" id="ARBA00012513"/>
    </source>
</evidence>
<keyword evidence="15" id="KW-0472">Membrane</keyword>
<keyword evidence="8" id="KW-0519">Myristate</keyword>
<feature type="domain" description="EF-hand" evidence="23">
    <location>
        <begin position="407"/>
        <end position="442"/>
    </location>
</feature>
<keyword evidence="25" id="KW-1185">Reference proteome</keyword>
<organism evidence="24 25">
    <name type="scientific">Artemisia annua</name>
    <name type="common">Sweet wormwood</name>
    <dbReference type="NCBI Taxonomy" id="35608"/>
    <lineage>
        <taxon>Eukaryota</taxon>
        <taxon>Viridiplantae</taxon>
        <taxon>Streptophyta</taxon>
        <taxon>Embryophyta</taxon>
        <taxon>Tracheophyta</taxon>
        <taxon>Spermatophyta</taxon>
        <taxon>Magnoliopsida</taxon>
        <taxon>eudicotyledons</taxon>
        <taxon>Gunneridae</taxon>
        <taxon>Pentapetalae</taxon>
        <taxon>asterids</taxon>
        <taxon>campanulids</taxon>
        <taxon>Asterales</taxon>
        <taxon>Asteraceae</taxon>
        <taxon>Asteroideae</taxon>
        <taxon>Anthemideae</taxon>
        <taxon>Artemisiinae</taxon>
        <taxon>Artemisia</taxon>
    </lineage>
</organism>
<dbReference type="GO" id="GO:0004674">
    <property type="term" value="F:protein serine/threonine kinase activity"/>
    <property type="evidence" value="ECO:0007669"/>
    <property type="project" value="UniProtKB-KW"/>
</dbReference>
<protein>
    <recommendedName>
        <fullName evidence="3">non-specific serine/threonine protein kinase</fullName>
        <ecNumber evidence="3">2.7.11.1</ecNumber>
    </recommendedName>
</protein>
<dbReference type="PROSITE" id="PS00316">
    <property type="entry name" value="THAUMATIN_1"/>
    <property type="match status" value="1"/>
</dbReference>
<dbReference type="PROSITE" id="PS00018">
    <property type="entry name" value="EF_HAND_1"/>
    <property type="match status" value="3"/>
</dbReference>
<dbReference type="InterPro" id="IPR050205">
    <property type="entry name" value="CDPK_Ser/Thr_kinases"/>
</dbReference>
<keyword evidence="17" id="KW-0449">Lipoprotein</keyword>
<dbReference type="InterPro" id="IPR008271">
    <property type="entry name" value="Ser/Thr_kinase_AS"/>
</dbReference>
<dbReference type="AlphaFoldDB" id="A0A2U1M8H8"/>
<evidence type="ECO:0000256" key="8">
    <source>
        <dbReference type="ARBA" id="ARBA00022707"/>
    </source>
</evidence>
<comment type="subcellular location">
    <subcellularLocation>
        <location evidence="1">Cell membrane</location>
        <topology evidence="1">Lipid-anchor</topology>
    </subcellularLocation>
</comment>
<evidence type="ECO:0000256" key="5">
    <source>
        <dbReference type="ARBA" id="ARBA00022527"/>
    </source>
</evidence>
<evidence type="ECO:0000256" key="13">
    <source>
        <dbReference type="ARBA" id="ARBA00022837"/>
    </source>
</evidence>
<dbReference type="FunFam" id="1.10.510.10:FF:000225">
    <property type="entry name" value="calcium-dependent protein kinase 28-like"/>
    <property type="match status" value="1"/>
</dbReference>
<evidence type="ECO:0000313" key="25">
    <source>
        <dbReference type="Proteomes" id="UP000245207"/>
    </source>
</evidence>
<dbReference type="CDD" id="cd00051">
    <property type="entry name" value="EFh"/>
    <property type="match status" value="1"/>
</dbReference>
<keyword evidence="10" id="KW-0677">Repeat</keyword>
<dbReference type="SUPFAM" id="SSF49870">
    <property type="entry name" value="Osmotin, thaumatin-like protein"/>
    <property type="match status" value="1"/>
</dbReference>
<keyword evidence="9" id="KW-0479">Metal-binding</keyword>
<dbReference type="PROSITE" id="PS50222">
    <property type="entry name" value="EF_HAND_2"/>
    <property type="match status" value="3"/>
</dbReference>
<evidence type="ECO:0000256" key="17">
    <source>
        <dbReference type="ARBA" id="ARBA00023288"/>
    </source>
</evidence>
<dbReference type="FunFam" id="1.10.238.10:FF:000158">
    <property type="entry name" value="Calcium-dependent protein kinase 28"/>
    <property type="match status" value="1"/>
</dbReference>
<dbReference type="Gene3D" id="1.10.238.10">
    <property type="entry name" value="EF-hand"/>
    <property type="match status" value="2"/>
</dbReference>
<evidence type="ECO:0000313" key="24">
    <source>
        <dbReference type="EMBL" id="PWA57546.1"/>
    </source>
</evidence>
<dbReference type="Pfam" id="PF13202">
    <property type="entry name" value="EF-hand_5"/>
    <property type="match status" value="1"/>
</dbReference>
<dbReference type="PROSITE" id="PS00108">
    <property type="entry name" value="PROTEIN_KINASE_ST"/>
    <property type="match status" value="1"/>
</dbReference>